<evidence type="ECO:0000313" key="2">
    <source>
        <dbReference type="EMBL" id="KAJ2929096.1"/>
    </source>
</evidence>
<evidence type="ECO:0000313" key="3">
    <source>
        <dbReference type="Proteomes" id="UP001140091"/>
    </source>
</evidence>
<dbReference type="EMBL" id="JANBPK010000898">
    <property type="protein sequence ID" value="KAJ2929096.1"/>
    <property type="molecule type" value="Genomic_DNA"/>
</dbReference>
<feature type="compositionally biased region" description="Basic and acidic residues" evidence="1">
    <location>
        <begin position="1"/>
        <end position="10"/>
    </location>
</feature>
<gene>
    <name evidence="2" type="ORF">H1R20_g8000</name>
</gene>
<accession>A0A9W8J4Q0</accession>
<dbReference type="AlphaFoldDB" id="A0A9W8J4Q0"/>
<dbReference type="OrthoDB" id="3054009at2759"/>
<reference evidence="2" key="1">
    <citation type="submission" date="2022-06" db="EMBL/GenBank/DDBJ databases">
        <title>Genome Sequence of Candolleomyces eurysporus.</title>
        <authorList>
            <person name="Buettner E."/>
        </authorList>
    </citation>
    <scope>NUCLEOTIDE SEQUENCE</scope>
    <source>
        <strain evidence="2">VTCC 930004</strain>
    </source>
</reference>
<comment type="caution">
    <text evidence="2">The sequence shown here is derived from an EMBL/GenBank/DDBJ whole genome shotgun (WGS) entry which is preliminary data.</text>
</comment>
<evidence type="ECO:0000256" key="1">
    <source>
        <dbReference type="SAM" id="MobiDB-lite"/>
    </source>
</evidence>
<feature type="non-terminal residue" evidence="2">
    <location>
        <position position="184"/>
    </location>
</feature>
<proteinExistence type="predicted"/>
<name>A0A9W8J4Q0_9AGAR</name>
<keyword evidence="3" id="KW-1185">Reference proteome</keyword>
<organism evidence="2 3">
    <name type="scientific">Candolleomyces eurysporus</name>
    <dbReference type="NCBI Taxonomy" id="2828524"/>
    <lineage>
        <taxon>Eukaryota</taxon>
        <taxon>Fungi</taxon>
        <taxon>Dikarya</taxon>
        <taxon>Basidiomycota</taxon>
        <taxon>Agaricomycotina</taxon>
        <taxon>Agaricomycetes</taxon>
        <taxon>Agaricomycetidae</taxon>
        <taxon>Agaricales</taxon>
        <taxon>Agaricineae</taxon>
        <taxon>Psathyrellaceae</taxon>
        <taxon>Candolleomyces</taxon>
    </lineage>
</organism>
<feature type="region of interest" description="Disordered" evidence="1">
    <location>
        <begin position="1"/>
        <end position="21"/>
    </location>
</feature>
<dbReference type="Proteomes" id="UP001140091">
    <property type="component" value="Unassembled WGS sequence"/>
</dbReference>
<sequence>MKRKLWHDENQAPPGSTEPAKQMVSHLLQGKSNPSLSTLLHLIFTHIDSSNPTKTPAQVYSFKDYTTLKTSMKLVLCSFAIQVSKQWLVFEAKKAVMPDKGLHASLRRNSRHWVEWSNVGVATVETTKEILQNHQQIAWGFMNVISGDDVVDGLEGLAEEERSSNKGSKHRPAELSILTVICKK</sequence>
<protein>
    <submittedName>
        <fullName evidence="2">Uncharacterized protein</fullName>
    </submittedName>
</protein>